<dbReference type="Pfam" id="PF00078">
    <property type="entry name" value="RVT_1"/>
    <property type="match status" value="1"/>
</dbReference>
<organism evidence="3 4">
    <name type="scientific">Periplaneta americana</name>
    <name type="common">American cockroach</name>
    <name type="synonym">Blatta americana</name>
    <dbReference type="NCBI Taxonomy" id="6978"/>
    <lineage>
        <taxon>Eukaryota</taxon>
        <taxon>Metazoa</taxon>
        <taxon>Ecdysozoa</taxon>
        <taxon>Arthropoda</taxon>
        <taxon>Hexapoda</taxon>
        <taxon>Insecta</taxon>
        <taxon>Pterygota</taxon>
        <taxon>Neoptera</taxon>
        <taxon>Polyneoptera</taxon>
        <taxon>Dictyoptera</taxon>
        <taxon>Blattodea</taxon>
        <taxon>Blattoidea</taxon>
        <taxon>Blattidae</taxon>
        <taxon>Blattinae</taxon>
        <taxon>Periplaneta</taxon>
    </lineage>
</organism>
<sequence>MLGSTGDMSAHTINQLATWMIEHPCIDSEVLEGRDDEAGRSSGSEVLLSRAQTVDVSQCSPELDLGVGRRTGLGPRRRACSDIRNYLTERAAQDRERQHVRGEAQPLYGLSHDTESIDSMPSGTDSVRLPDMGSSSGVFPTAASQMDYGLPLICGICHQVSSHLAGHMLSAHPGCGLLWGAGYCGNILEKLHFLKTLKSANPVDVVKLATCDPDNMDCIYNTCKQCLTKLVIEVEQEKYEDVVTYQKWFKNKETKEIKKEAEELRTVSKETLSVPLKVFVYVDALSPLLFNFALEYAIRKVQDNRQGFELNGLHQLLVYADDVNMLGENPQTIRENTGILLEASKAIGLEVNPEKTKYMIMSRDQNIVRNGNIKIGDLSFEGVEKFKYLGATVTNINDTWKEIKRRINMGNACYYSVEKLLSSSLLSKNLKARIYKTVILPVVLYGCETWTLTLREEHRLRVFENKVLRKIFGAKRDEVTGEWRKLHNTELHALYSSPNIIRNIKSRRLRWAGHVARMGESRNAYRVLVGRPEGKRPLGRPRRTNYLMCNECQDKYSLQFQCFPKFPDSRTFQPGGGNVSVGSSSGTVLPSNLAQVLAPDLMGSSSVHDEEVDMLCMEGNGRTTPMADNFSKIAPYLGLGERKIAPEPLLLKEPDPLGATTVPNITLEATSSNLSGQLKSGTTKGDGKHKSLGEQASLLTSSQDRIMALQRITAAAQILVARSVVMRALSLLSVSGTSCSLPAGLAAIGLSDIRKVVRLMSLTAGDRVELASDLQQPLTEGGPRPGGGAPSLQLTHLTSHLPPATATCLNYLSCAIAALAQTDMEASELVLHMCTKELLAAAMGAVNQSPSNRLGTPDVTPGFAVTQALVSLLASHGGTSLTSIFKGEFHISLFVIILKTFVKYVDFIVEDGEEKSSSSPILDSPVVSPLQLPDALAACVLSTRLASTHRQWASQQLVCIVLFHFVRVIS</sequence>
<protein>
    <recommendedName>
        <fullName evidence="2">Reverse transcriptase domain-containing protein</fullName>
    </recommendedName>
</protein>
<name>A0ABQ8SDP9_PERAM</name>
<evidence type="ECO:0000313" key="3">
    <source>
        <dbReference type="EMBL" id="KAJ4431941.1"/>
    </source>
</evidence>
<keyword evidence="4" id="KW-1185">Reference proteome</keyword>
<dbReference type="SUPFAM" id="SSF56672">
    <property type="entry name" value="DNA/RNA polymerases"/>
    <property type="match status" value="1"/>
</dbReference>
<feature type="domain" description="Reverse transcriptase" evidence="2">
    <location>
        <begin position="284"/>
        <end position="392"/>
    </location>
</feature>
<dbReference type="InterPro" id="IPR000477">
    <property type="entry name" value="RT_dom"/>
</dbReference>
<dbReference type="PANTHER" id="PTHR47027:SF29">
    <property type="entry name" value="C2H2-TYPE DOMAIN-CONTAINING PROTEIN"/>
    <property type="match status" value="1"/>
</dbReference>
<accession>A0ABQ8SDP9</accession>
<gene>
    <name evidence="3" type="ORF">ANN_20550</name>
</gene>
<comment type="caution">
    <text evidence="3">The sequence shown here is derived from an EMBL/GenBank/DDBJ whole genome shotgun (WGS) entry which is preliminary data.</text>
</comment>
<dbReference type="InterPro" id="IPR043502">
    <property type="entry name" value="DNA/RNA_pol_sf"/>
</dbReference>
<evidence type="ECO:0000256" key="1">
    <source>
        <dbReference type="SAM" id="MobiDB-lite"/>
    </source>
</evidence>
<dbReference type="Proteomes" id="UP001148838">
    <property type="component" value="Unassembled WGS sequence"/>
</dbReference>
<proteinExistence type="predicted"/>
<dbReference type="EMBL" id="JAJSOF020000029">
    <property type="protein sequence ID" value="KAJ4431941.1"/>
    <property type="molecule type" value="Genomic_DNA"/>
</dbReference>
<dbReference type="PANTHER" id="PTHR47027">
    <property type="entry name" value="REVERSE TRANSCRIPTASE DOMAIN-CONTAINING PROTEIN"/>
    <property type="match status" value="1"/>
</dbReference>
<feature type="region of interest" description="Disordered" evidence="1">
    <location>
        <begin position="776"/>
        <end position="795"/>
    </location>
</feature>
<evidence type="ECO:0000259" key="2">
    <source>
        <dbReference type="Pfam" id="PF00078"/>
    </source>
</evidence>
<feature type="compositionally biased region" description="Polar residues" evidence="1">
    <location>
        <begin position="671"/>
        <end position="683"/>
    </location>
</feature>
<reference evidence="3 4" key="1">
    <citation type="journal article" date="2022" name="Allergy">
        <title>Genome assembly and annotation of Periplaneta americana reveal a comprehensive cockroach allergen profile.</title>
        <authorList>
            <person name="Wang L."/>
            <person name="Xiong Q."/>
            <person name="Saelim N."/>
            <person name="Wang L."/>
            <person name="Nong W."/>
            <person name="Wan A.T."/>
            <person name="Shi M."/>
            <person name="Liu X."/>
            <person name="Cao Q."/>
            <person name="Hui J.H.L."/>
            <person name="Sookrung N."/>
            <person name="Leung T.F."/>
            <person name="Tungtrongchitr A."/>
            <person name="Tsui S.K.W."/>
        </authorList>
    </citation>
    <scope>NUCLEOTIDE SEQUENCE [LARGE SCALE GENOMIC DNA]</scope>
    <source>
        <strain evidence="3">PWHHKU_190912</strain>
    </source>
</reference>
<feature type="region of interest" description="Disordered" evidence="1">
    <location>
        <begin position="671"/>
        <end position="691"/>
    </location>
</feature>
<evidence type="ECO:0000313" key="4">
    <source>
        <dbReference type="Proteomes" id="UP001148838"/>
    </source>
</evidence>